<dbReference type="GO" id="GO:0000155">
    <property type="term" value="F:phosphorelay sensor kinase activity"/>
    <property type="evidence" value="ECO:0007669"/>
    <property type="project" value="InterPro"/>
</dbReference>
<dbReference type="SMART" id="SM00065">
    <property type="entry name" value="GAF"/>
    <property type="match status" value="1"/>
</dbReference>
<dbReference type="PANTHER" id="PTHR34220">
    <property type="entry name" value="SENSOR HISTIDINE KINASE YPDA"/>
    <property type="match status" value="1"/>
</dbReference>
<dbReference type="AlphaFoldDB" id="A0A1T4LJF6"/>
<dbReference type="SUPFAM" id="SSF55874">
    <property type="entry name" value="ATPase domain of HSP90 chaperone/DNA topoisomerase II/histidine kinase"/>
    <property type="match status" value="1"/>
</dbReference>
<dbReference type="OrthoDB" id="9809348at2"/>
<keyword evidence="1 4" id="KW-0808">Transferase</keyword>
<accession>A0A1T4LJF6</accession>
<dbReference type="EMBL" id="FUXM01000002">
    <property type="protein sequence ID" value="SJZ54869.1"/>
    <property type="molecule type" value="Genomic_DNA"/>
</dbReference>
<dbReference type="Gene3D" id="3.30.450.40">
    <property type="match status" value="1"/>
</dbReference>
<proteinExistence type="predicted"/>
<name>A0A1T4LJF6_9FIRM</name>
<organism evidence="4 5">
    <name type="scientific">Carboxydocella sporoproducens DSM 16521</name>
    <dbReference type="NCBI Taxonomy" id="1121270"/>
    <lineage>
        <taxon>Bacteria</taxon>
        <taxon>Bacillati</taxon>
        <taxon>Bacillota</taxon>
        <taxon>Clostridia</taxon>
        <taxon>Eubacteriales</taxon>
        <taxon>Clostridiales Family XVI. Incertae Sedis</taxon>
        <taxon>Carboxydocella</taxon>
    </lineage>
</organism>
<dbReference type="Proteomes" id="UP000189933">
    <property type="component" value="Unassembled WGS sequence"/>
</dbReference>
<feature type="domain" description="Histidine kinase" evidence="3">
    <location>
        <begin position="293"/>
        <end position="395"/>
    </location>
</feature>
<dbReference type="Gene3D" id="3.30.565.10">
    <property type="entry name" value="Histidine kinase-like ATPase, C-terminal domain"/>
    <property type="match status" value="1"/>
</dbReference>
<dbReference type="InterPro" id="IPR003018">
    <property type="entry name" value="GAF"/>
</dbReference>
<dbReference type="Pfam" id="PF02518">
    <property type="entry name" value="HATPase_c"/>
    <property type="match status" value="1"/>
</dbReference>
<dbReference type="Pfam" id="PF06580">
    <property type="entry name" value="His_kinase"/>
    <property type="match status" value="1"/>
</dbReference>
<dbReference type="InterPro" id="IPR010559">
    <property type="entry name" value="Sig_transdc_His_kin_internal"/>
</dbReference>
<reference evidence="5" key="1">
    <citation type="submission" date="2017-02" db="EMBL/GenBank/DDBJ databases">
        <authorList>
            <person name="Varghese N."/>
            <person name="Submissions S."/>
        </authorList>
    </citation>
    <scope>NUCLEOTIDE SEQUENCE [LARGE SCALE GENOMIC DNA]</scope>
    <source>
        <strain evidence="5">DSM 16521</strain>
    </source>
</reference>
<evidence type="ECO:0000313" key="5">
    <source>
        <dbReference type="Proteomes" id="UP000189933"/>
    </source>
</evidence>
<keyword evidence="5" id="KW-1185">Reference proteome</keyword>
<dbReference type="InterPro" id="IPR050640">
    <property type="entry name" value="Bact_2-comp_sensor_kinase"/>
</dbReference>
<evidence type="ECO:0000259" key="3">
    <source>
        <dbReference type="PROSITE" id="PS50109"/>
    </source>
</evidence>
<evidence type="ECO:0000313" key="4">
    <source>
        <dbReference type="EMBL" id="SJZ54869.1"/>
    </source>
</evidence>
<dbReference type="InterPro" id="IPR003594">
    <property type="entry name" value="HATPase_dom"/>
</dbReference>
<dbReference type="Pfam" id="PF01590">
    <property type="entry name" value="GAF"/>
    <property type="match status" value="1"/>
</dbReference>
<dbReference type="RefSeq" id="WP_159071861.1">
    <property type="nucleotide sequence ID" value="NZ_FUXM01000002.1"/>
</dbReference>
<dbReference type="GO" id="GO:0016020">
    <property type="term" value="C:membrane"/>
    <property type="evidence" value="ECO:0007669"/>
    <property type="project" value="InterPro"/>
</dbReference>
<dbReference type="InterPro" id="IPR029016">
    <property type="entry name" value="GAF-like_dom_sf"/>
</dbReference>
<dbReference type="SUPFAM" id="SSF55781">
    <property type="entry name" value="GAF domain-like"/>
    <property type="match status" value="1"/>
</dbReference>
<keyword evidence="2" id="KW-0902">Two-component regulatory system</keyword>
<dbReference type="PROSITE" id="PS50109">
    <property type="entry name" value="HIS_KIN"/>
    <property type="match status" value="1"/>
</dbReference>
<gene>
    <name evidence="4" type="ORF">SAMN02745885_00183</name>
</gene>
<keyword evidence="1 4" id="KW-0418">Kinase</keyword>
<evidence type="ECO:0000256" key="1">
    <source>
        <dbReference type="ARBA" id="ARBA00022777"/>
    </source>
</evidence>
<dbReference type="PANTHER" id="PTHR34220:SF7">
    <property type="entry name" value="SENSOR HISTIDINE KINASE YPDA"/>
    <property type="match status" value="1"/>
</dbReference>
<protein>
    <submittedName>
        <fullName evidence="4">Two-component system, LytT family, sensor kinase</fullName>
    </submittedName>
</protein>
<evidence type="ECO:0000256" key="2">
    <source>
        <dbReference type="ARBA" id="ARBA00023012"/>
    </source>
</evidence>
<dbReference type="InterPro" id="IPR005467">
    <property type="entry name" value="His_kinase_dom"/>
</dbReference>
<dbReference type="InterPro" id="IPR036890">
    <property type="entry name" value="HATPase_C_sf"/>
</dbReference>
<sequence length="422" mass="47266">MLSAISLAIFGFLAGVWLGKLQWKINREATAPSYSLYKPEIYLAYETLHYLRQGLTPETAQKVVEIIKRIIPVDAVAITDTQQIIGFAGAGCNHHRLGKSIITNVTKEAINAGKVMVINNGEFNCSIKDCSCPLKAAVIVPLFCDSKVVGTLKLYQVNRTRIDDYLLNLAKGIGQILSIQIELAEKEHQKQLAAKAKLEALQAQIRPHFLFNVINTIIYCSRNDPDKARELLIEFSKFFRKTLKSDQDFITLSEEIEYIKTYITLEQARFGDRLKVAFNVESHLLNILIPGLIIQPLVENAILHGVSPLTNGGEVTITCKEKNKTLYVLVRDNGKGIPRDRQAKILIPTQDTNNGLALSNIDQRLISLYGPKYRLKIKSQEHRGTMVLIKIPLGGVNDARSMCKMSKLYDSDGRDLSYHALC</sequence>